<dbReference type="EMBL" id="SMKX01000049">
    <property type="protein sequence ID" value="TDD58626.1"/>
    <property type="molecule type" value="Genomic_DNA"/>
</dbReference>
<reference evidence="2 3" key="1">
    <citation type="submission" date="2019-03" db="EMBL/GenBank/DDBJ databases">
        <title>Draft genome sequences of novel Actinobacteria.</title>
        <authorList>
            <person name="Sahin N."/>
            <person name="Ay H."/>
            <person name="Saygin H."/>
        </authorList>
    </citation>
    <scope>NUCLEOTIDE SEQUENCE [LARGE SCALE GENOMIC DNA]</scope>
    <source>
        <strain evidence="2 3">JCM 13523</strain>
    </source>
</reference>
<dbReference type="OrthoDB" id="214902at2"/>
<keyword evidence="3" id="KW-1185">Reference proteome</keyword>
<organism evidence="2 3">
    <name type="scientific">Kribbella antibiotica</name>
    <dbReference type="NCBI Taxonomy" id="190195"/>
    <lineage>
        <taxon>Bacteria</taxon>
        <taxon>Bacillati</taxon>
        <taxon>Actinomycetota</taxon>
        <taxon>Actinomycetes</taxon>
        <taxon>Propionibacteriales</taxon>
        <taxon>Kribbellaceae</taxon>
        <taxon>Kribbella</taxon>
    </lineage>
</organism>
<dbReference type="Pfam" id="PF04993">
    <property type="entry name" value="TfoX_N"/>
    <property type="match status" value="1"/>
</dbReference>
<feature type="domain" description="TfoX N-terminal" evidence="1">
    <location>
        <begin position="20"/>
        <end position="102"/>
    </location>
</feature>
<proteinExistence type="predicted"/>
<evidence type="ECO:0000313" key="2">
    <source>
        <dbReference type="EMBL" id="TDD58626.1"/>
    </source>
</evidence>
<dbReference type="Proteomes" id="UP000295124">
    <property type="component" value="Unassembled WGS sequence"/>
</dbReference>
<protein>
    <submittedName>
        <fullName evidence="2">TfoX family protein</fullName>
    </submittedName>
</protein>
<gene>
    <name evidence="2" type="ORF">E1263_18565</name>
</gene>
<evidence type="ECO:0000313" key="3">
    <source>
        <dbReference type="Proteomes" id="UP000295124"/>
    </source>
</evidence>
<name>A0A4R4ZKN6_9ACTN</name>
<evidence type="ECO:0000259" key="1">
    <source>
        <dbReference type="Pfam" id="PF04993"/>
    </source>
</evidence>
<dbReference type="InterPro" id="IPR007076">
    <property type="entry name" value="TfoX_N"/>
</dbReference>
<sequence>MAYDRDLADRIRDVFAGLSVREVKMFGGLTFMVNDKMTATANTHGDLMIRCDPDRVEDLLTKPGADWPSMRGKKMSKGWIVVEADRVESDKVLGSWLEEALDYNEKVTGSGD</sequence>
<accession>A0A4R4ZKN6</accession>
<comment type="caution">
    <text evidence="2">The sequence shown here is derived from an EMBL/GenBank/DDBJ whole genome shotgun (WGS) entry which is preliminary data.</text>
</comment>
<dbReference type="SUPFAM" id="SSF159894">
    <property type="entry name" value="YgaC/TfoX-N like"/>
    <property type="match status" value="1"/>
</dbReference>
<dbReference type="Gene3D" id="3.30.1460.30">
    <property type="entry name" value="YgaC/TfoX-N like chaperone"/>
    <property type="match status" value="1"/>
</dbReference>
<dbReference type="AlphaFoldDB" id="A0A4R4ZKN6"/>